<organism evidence="6 7">
    <name type="scientific">Patulibacter brassicae</name>
    <dbReference type="NCBI Taxonomy" id="1705717"/>
    <lineage>
        <taxon>Bacteria</taxon>
        <taxon>Bacillati</taxon>
        <taxon>Actinomycetota</taxon>
        <taxon>Thermoleophilia</taxon>
        <taxon>Solirubrobacterales</taxon>
        <taxon>Patulibacteraceae</taxon>
        <taxon>Patulibacter</taxon>
    </lineage>
</organism>
<dbReference type="PANTHER" id="PTHR30055">
    <property type="entry name" value="HTH-TYPE TRANSCRIPTIONAL REGULATOR RUTR"/>
    <property type="match status" value="1"/>
</dbReference>
<protein>
    <submittedName>
        <fullName evidence="6">TetR/AcrR family transcriptional regulator</fullName>
    </submittedName>
</protein>
<sequence length="213" mass="23996">MASEPDQPRRRGRRPTDPQVVVDALARLLEDRPLQAISVEELLQAAGVARSTFYTHFPTKFAVARSALDDALREIDEHVAAFVRRDAREDPVEALRRTARESLEVWLRHRAILEAVLTNAPLDEELAVAAAEMRRRLAQPMIDELRRRREERLGRTAIDPQLLGTALMESTLRLVVRAGRDPELPDEQTLPEVITTIWGAALLLEPQPGAQRG</sequence>
<dbReference type="EMBL" id="JAXAVX010000005">
    <property type="protein sequence ID" value="MDX8152324.1"/>
    <property type="molecule type" value="Genomic_DNA"/>
</dbReference>
<name>A0ABU4VKW4_9ACTN</name>
<gene>
    <name evidence="6" type="ORF">SK069_12005</name>
</gene>
<dbReference type="Gene3D" id="1.10.10.60">
    <property type="entry name" value="Homeodomain-like"/>
    <property type="match status" value="1"/>
</dbReference>
<evidence type="ECO:0000256" key="4">
    <source>
        <dbReference type="PROSITE-ProRule" id="PRU00335"/>
    </source>
</evidence>
<dbReference type="PROSITE" id="PS50977">
    <property type="entry name" value="HTH_TETR_2"/>
    <property type="match status" value="1"/>
</dbReference>
<proteinExistence type="predicted"/>
<dbReference type="SUPFAM" id="SSF46689">
    <property type="entry name" value="Homeodomain-like"/>
    <property type="match status" value="1"/>
</dbReference>
<evidence type="ECO:0000256" key="2">
    <source>
        <dbReference type="ARBA" id="ARBA00023125"/>
    </source>
</evidence>
<dbReference type="InterPro" id="IPR036271">
    <property type="entry name" value="Tet_transcr_reg_TetR-rel_C_sf"/>
</dbReference>
<dbReference type="Pfam" id="PF00440">
    <property type="entry name" value="TetR_N"/>
    <property type="match status" value="1"/>
</dbReference>
<evidence type="ECO:0000259" key="5">
    <source>
        <dbReference type="PROSITE" id="PS50977"/>
    </source>
</evidence>
<dbReference type="Gene3D" id="1.10.357.10">
    <property type="entry name" value="Tetracycline Repressor, domain 2"/>
    <property type="match status" value="1"/>
</dbReference>
<accession>A0ABU4VKW4</accession>
<dbReference type="RefSeq" id="WP_319954478.1">
    <property type="nucleotide sequence ID" value="NZ_JAXAVX010000005.1"/>
</dbReference>
<feature type="domain" description="HTH tetR-type" evidence="5">
    <location>
        <begin position="15"/>
        <end position="75"/>
    </location>
</feature>
<dbReference type="InterPro" id="IPR001647">
    <property type="entry name" value="HTH_TetR"/>
</dbReference>
<comment type="caution">
    <text evidence="6">The sequence shown here is derived from an EMBL/GenBank/DDBJ whole genome shotgun (WGS) entry which is preliminary data.</text>
</comment>
<dbReference type="InterPro" id="IPR050109">
    <property type="entry name" value="HTH-type_TetR-like_transc_reg"/>
</dbReference>
<evidence type="ECO:0000313" key="7">
    <source>
        <dbReference type="Proteomes" id="UP001277761"/>
    </source>
</evidence>
<dbReference type="InterPro" id="IPR009057">
    <property type="entry name" value="Homeodomain-like_sf"/>
</dbReference>
<dbReference type="SUPFAM" id="SSF48498">
    <property type="entry name" value="Tetracyclin repressor-like, C-terminal domain"/>
    <property type="match status" value="1"/>
</dbReference>
<dbReference type="PANTHER" id="PTHR30055:SF234">
    <property type="entry name" value="HTH-TYPE TRANSCRIPTIONAL REGULATOR BETI"/>
    <property type="match status" value="1"/>
</dbReference>
<keyword evidence="2 4" id="KW-0238">DNA-binding</keyword>
<keyword evidence="1" id="KW-0805">Transcription regulation</keyword>
<dbReference type="Proteomes" id="UP001277761">
    <property type="component" value="Unassembled WGS sequence"/>
</dbReference>
<evidence type="ECO:0000256" key="3">
    <source>
        <dbReference type="ARBA" id="ARBA00023163"/>
    </source>
</evidence>
<feature type="DNA-binding region" description="H-T-H motif" evidence="4">
    <location>
        <begin position="38"/>
        <end position="57"/>
    </location>
</feature>
<evidence type="ECO:0000256" key="1">
    <source>
        <dbReference type="ARBA" id="ARBA00023015"/>
    </source>
</evidence>
<keyword evidence="7" id="KW-1185">Reference proteome</keyword>
<keyword evidence="3" id="KW-0804">Transcription</keyword>
<evidence type="ECO:0000313" key="6">
    <source>
        <dbReference type="EMBL" id="MDX8152324.1"/>
    </source>
</evidence>
<reference evidence="6 7" key="1">
    <citation type="submission" date="2023-11" db="EMBL/GenBank/DDBJ databases">
        <authorList>
            <person name="Xu M."/>
            <person name="Jiang T."/>
        </authorList>
    </citation>
    <scope>NUCLEOTIDE SEQUENCE [LARGE SCALE GENOMIC DNA]</scope>
    <source>
        <strain evidence="6 7">SD</strain>
    </source>
</reference>